<comment type="caution">
    <text evidence="3">The sequence shown here is derived from an EMBL/GenBank/DDBJ whole genome shotgun (WGS) entry which is preliminary data.</text>
</comment>
<feature type="compositionally biased region" description="Pro residues" evidence="1">
    <location>
        <begin position="113"/>
        <end position="125"/>
    </location>
</feature>
<dbReference type="InterPro" id="IPR008523">
    <property type="entry name" value="DUF805"/>
</dbReference>
<dbReference type="EMBL" id="BAAAEW010000026">
    <property type="protein sequence ID" value="GAA0761206.1"/>
    <property type="molecule type" value="Genomic_DNA"/>
</dbReference>
<feature type="region of interest" description="Disordered" evidence="1">
    <location>
        <begin position="191"/>
        <end position="242"/>
    </location>
</feature>
<sequence>MQDMVRLVYAGEILEGHAAATVQQSLAEWLKLDDTRRAALGSGRRLVIKKALAADQAHKWVAQFKARGARLLVEPLPPEAAAPTPAAVAPLPTIAPPPVATASAPFTLELAPLEPPTSPAPPPWAAPRADANAAQAARGPDPAAVPPPIKTIAPASDEMMDCPACGERQSKRILCKACACDMPRGIAAKEEAAAEARAEREAQAQARREARGGPRKPPATATERRRAAIASRQRGEEPTPYFGSDDAPLFGLSFEGRMPRMRYFFSGLLFYVGIAGLGILLALLPGMIFKGLLGIVGIAVLIVWSLRVTVLRLHDIGQNGWWVLVLLIPIINWIATVALLFYPSEAYENEHGPKPVDDSGRGVVIALGVLILMFALLLSLAVPAYKRYVDKVHEEMDDDERPEAQQRSDDPMPSAAELQSVLHSPRAAERFREEYAHAKGHRAFSVSNDGASGWASGASSIDTAVREALASCDHDRRAYTSECYIVHVDTDWAMR</sequence>
<dbReference type="PANTHER" id="PTHR34980">
    <property type="entry name" value="INNER MEMBRANE PROTEIN-RELATED-RELATED"/>
    <property type="match status" value="1"/>
</dbReference>
<name>A0ABP3VL23_9BURK</name>
<feature type="region of interest" description="Disordered" evidence="1">
    <location>
        <begin position="110"/>
        <end position="148"/>
    </location>
</feature>
<evidence type="ECO:0000256" key="2">
    <source>
        <dbReference type="SAM" id="Phobius"/>
    </source>
</evidence>
<proteinExistence type="predicted"/>
<gene>
    <name evidence="3" type="ORF">GCM10009107_44700</name>
</gene>
<evidence type="ECO:0000313" key="3">
    <source>
        <dbReference type="EMBL" id="GAA0761206.1"/>
    </source>
</evidence>
<feature type="compositionally biased region" description="Basic and acidic residues" evidence="1">
    <location>
        <begin position="191"/>
        <end position="212"/>
    </location>
</feature>
<feature type="compositionally biased region" description="Low complexity" evidence="1">
    <location>
        <begin position="126"/>
        <end position="142"/>
    </location>
</feature>
<organism evidence="3 4">
    <name type="scientific">Ideonella azotifigens</name>
    <dbReference type="NCBI Taxonomy" id="513160"/>
    <lineage>
        <taxon>Bacteria</taxon>
        <taxon>Pseudomonadati</taxon>
        <taxon>Pseudomonadota</taxon>
        <taxon>Betaproteobacteria</taxon>
        <taxon>Burkholderiales</taxon>
        <taxon>Sphaerotilaceae</taxon>
        <taxon>Ideonella</taxon>
    </lineage>
</organism>
<dbReference type="RefSeq" id="WP_231012901.1">
    <property type="nucleotide sequence ID" value="NZ_BAAAEW010000026.1"/>
</dbReference>
<evidence type="ECO:0008006" key="5">
    <source>
        <dbReference type="Google" id="ProtNLM"/>
    </source>
</evidence>
<dbReference type="Pfam" id="PF05656">
    <property type="entry name" value="DUF805"/>
    <property type="match status" value="1"/>
</dbReference>
<feature type="transmembrane region" description="Helical" evidence="2">
    <location>
        <begin position="321"/>
        <end position="342"/>
    </location>
</feature>
<feature type="transmembrane region" description="Helical" evidence="2">
    <location>
        <begin position="362"/>
        <end position="382"/>
    </location>
</feature>
<feature type="transmembrane region" description="Helical" evidence="2">
    <location>
        <begin position="263"/>
        <end position="285"/>
    </location>
</feature>
<evidence type="ECO:0000256" key="1">
    <source>
        <dbReference type="SAM" id="MobiDB-lite"/>
    </source>
</evidence>
<dbReference type="Proteomes" id="UP001500279">
    <property type="component" value="Unassembled WGS sequence"/>
</dbReference>
<keyword evidence="2" id="KW-1133">Transmembrane helix</keyword>
<accession>A0ABP3VL23</accession>
<evidence type="ECO:0000313" key="4">
    <source>
        <dbReference type="Proteomes" id="UP001500279"/>
    </source>
</evidence>
<feature type="region of interest" description="Disordered" evidence="1">
    <location>
        <begin position="395"/>
        <end position="417"/>
    </location>
</feature>
<keyword evidence="2" id="KW-0472">Membrane</keyword>
<reference evidence="4" key="1">
    <citation type="journal article" date="2019" name="Int. J. Syst. Evol. Microbiol.">
        <title>The Global Catalogue of Microorganisms (GCM) 10K type strain sequencing project: providing services to taxonomists for standard genome sequencing and annotation.</title>
        <authorList>
            <consortium name="The Broad Institute Genomics Platform"/>
            <consortium name="The Broad Institute Genome Sequencing Center for Infectious Disease"/>
            <person name="Wu L."/>
            <person name="Ma J."/>
        </authorList>
    </citation>
    <scope>NUCLEOTIDE SEQUENCE [LARGE SCALE GENOMIC DNA]</scope>
    <source>
        <strain evidence="4">JCM 15503</strain>
    </source>
</reference>
<keyword evidence="4" id="KW-1185">Reference proteome</keyword>
<feature type="transmembrane region" description="Helical" evidence="2">
    <location>
        <begin position="291"/>
        <end position="309"/>
    </location>
</feature>
<protein>
    <recommendedName>
        <fullName evidence="5">DUF805 domain-containing protein</fullName>
    </recommendedName>
</protein>
<keyword evidence="2" id="KW-0812">Transmembrane</keyword>